<reference evidence="1" key="1">
    <citation type="submission" date="2007-11" db="EMBL/GenBank/DDBJ databases">
        <authorList>
            <person name="Fulton L."/>
            <person name="Clifton S."/>
            <person name="Fulton B."/>
            <person name="Xu J."/>
            <person name="Minx P."/>
            <person name="Pepin K.H."/>
            <person name="Johnson M."/>
            <person name="Thiruvilangam P."/>
            <person name="Bhonagiri V."/>
            <person name="Nash W.E."/>
            <person name="Mardis E.R."/>
            <person name="Wilson R.K."/>
        </authorList>
    </citation>
    <scope>NUCLEOTIDE SEQUENCE [LARGE SCALE GENOMIC DNA]</scope>
    <source>
        <strain evidence="1">DSM 17241</strain>
    </source>
</reference>
<comment type="caution">
    <text evidence="1">The sequence shown here is derived from an EMBL/GenBank/DDBJ whole genome shotgun (WGS) entry which is preliminary data.</text>
</comment>
<proteinExistence type="predicted"/>
<gene>
    <name evidence="1" type="ORF">ANACOL_01296</name>
</gene>
<dbReference type="Proteomes" id="UP000003803">
    <property type="component" value="Unassembled WGS sequence"/>
</dbReference>
<keyword evidence="2" id="KW-1185">Reference proteome</keyword>
<dbReference type="EMBL" id="ABGD02000009">
    <property type="protein sequence ID" value="EDS11919.1"/>
    <property type="molecule type" value="Genomic_DNA"/>
</dbReference>
<accession>B0P950</accession>
<dbReference type="AlphaFoldDB" id="B0P950"/>
<evidence type="ECO:0000313" key="2">
    <source>
        <dbReference type="Proteomes" id="UP000003803"/>
    </source>
</evidence>
<dbReference type="STRING" id="169435.ERS852551_03678"/>
<name>B0P950_9FIRM</name>
<reference evidence="1" key="2">
    <citation type="submission" date="2013-09" db="EMBL/GenBank/DDBJ databases">
        <title>Draft genome sequence of Anaerotruncus colihominis(DSM 17241).</title>
        <authorList>
            <person name="Sudarsanam P."/>
            <person name="Ley R."/>
            <person name="Guruge J."/>
            <person name="Turnbaugh P.J."/>
            <person name="Mahowald M."/>
            <person name="Liep D."/>
            <person name="Gordon J."/>
        </authorList>
    </citation>
    <scope>NUCLEOTIDE SEQUENCE</scope>
    <source>
        <strain evidence="1">DSM 17241</strain>
    </source>
</reference>
<organism evidence="1 2">
    <name type="scientific">Anaerotruncus colihominis DSM 17241</name>
    <dbReference type="NCBI Taxonomy" id="445972"/>
    <lineage>
        <taxon>Bacteria</taxon>
        <taxon>Bacillati</taxon>
        <taxon>Bacillota</taxon>
        <taxon>Clostridia</taxon>
        <taxon>Eubacteriales</taxon>
        <taxon>Oscillospiraceae</taxon>
        <taxon>Anaerotruncus</taxon>
    </lineage>
</organism>
<sequence>MTEGGYMIRTFDFILKAKYNKAFMEQLEKAMSSDQSSELCTDTHRLTFYPQSKLILIAPASDSSIFHYKIVPKKMTYQAFFKILHGKWEQLDADDVADP</sequence>
<dbReference type="eggNOG" id="ENOG502ZFKM">
    <property type="taxonomic scope" value="Bacteria"/>
</dbReference>
<protein>
    <submittedName>
        <fullName evidence="1">Uncharacterized protein</fullName>
    </submittedName>
</protein>
<evidence type="ECO:0000313" key="1">
    <source>
        <dbReference type="EMBL" id="EDS11919.1"/>
    </source>
</evidence>
<dbReference type="HOGENOM" id="CLU_2395929_0_0_9"/>